<feature type="region of interest" description="Disordered" evidence="8">
    <location>
        <begin position="203"/>
        <end position="258"/>
    </location>
</feature>
<dbReference type="InterPro" id="IPR028002">
    <property type="entry name" value="Myb_DNA-bind_5"/>
</dbReference>
<evidence type="ECO:0000256" key="5">
    <source>
        <dbReference type="ARBA" id="ARBA00023163"/>
    </source>
</evidence>
<evidence type="ECO:0000256" key="1">
    <source>
        <dbReference type="ARBA" id="ARBA00011764"/>
    </source>
</evidence>
<keyword evidence="5" id="KW-0804">Transcription</keyword>
<comment type="subunit">
    <text evidence="1">Self-associates forming complexes of several hundred monomers.</text>
</comment>
<reference evidence="11 12" key="1">
    <citation type="submission" date="2025-05" db="UniProtKB">
        <authorList>
            <consortium name="RefSeq"/>
        </authorList>
    </citation>
    <scope>IDENTIFICATION</scope>
    <source>
        <strain evidence="11 12">Aabys</strain>
        <tissue evidence="11 12">Whole body</tissue>
    </source>
</reference>
<dbReference type="GeneID" id="131801221"/>
<dbReference type="RefSeq" id="XP_058980171.1">
    <property type="nucleotide sequence ID" value="XM_059124188.1"/>
</dbReference>
<feature type="compositionally biased region" description="Low complexity" evidence="8">
    <location>
        <begin position="151"/>
        <end position="169"/>
    </location>
</feature>
<dbReference type="RefSeq" id="XP_058975513.1">
    <property type="nucleotide sequence ID" value="XM_059119530.1"/>
</dbReference>
<evidence type="ECO:0000313" key="12">
    <source>
        <dbReference type="RefSeq" id="XP_058975513.1"/>
    </source>
</evidence>
<dbReference type="Proteomes" id="UP001652621">
    <property type="component" value="Unplaced"/>
</dbReference>
<proteinExistence type="predicted"/>
<evidence type="ECO:0000256" key="2">
    <source>
        <dbReference type="ARBA" id="ARBA00016807"/>
    </source>
</evidence>
<evidence type="ECO:0000256" key="3">
    <source>
        <dbReference type="ARBA" id="ARBA00023015"/>
    </source>
</evidence>
<accession>A0ABM3UPQ3</accession>
<evidence type="ECO:0000256" key="7">
    <source>
        <dbReference type="SAM" id="Coils"/>
    </source>
</evidence>
<evidence type="ECO:0000313" key="13">
    <source>
        <dbReference type="RefSeq" id="XP_058980171.1"/>
    </source>
</evidence>
<dbReference type="RefSeq" id="XP_058974727.1">
    <property type="nucleotide sequence ID" value="XM_059118744.1"/>
</dbReference>
<dbReference type="Pfam" id="PF13873">
    <property type="entry name" value="Myb_DNA-bind_5"/>
    <property type="match status" value="1"/>
</dbReference>
<feature type="domain" description="Myb/SANT-like DNA-binding" evidence="9">
    <location>
        <begin position="9"/>
        <end position="76"/>
    </location>
</feature>
<gene>
    <name evidence="12" type="primary">LOC131801221</name>
    <name evidence="11" type="synonym">LOC131800886</name>
    <name evidence="13" type="synonym">LOC131803131</name>
</gene>
<evidence type="ECO:0000259" key="9">
    <source>
        <dbReference type="Pfam" id="PF13873"/>
    </source>
</evidence>
<comment type="function">
    <text evidence="6">Involved in transvection phenomena (= synapsis-dependent gene expression), where the synaptic pairing of chromosomes carrying genes with which zeste interacts influences the expression of these genes. Zeste binds to DNA and stimulates transcription from a nearby promoter.</text>
</comment>
<feature type="compositionally biased region" description="Polar residues" evidence="8">
    <location>
        <begin position="223"/>
        <end position="241"/>
    </location>
</feature>
<name>A0ABM3UPQ3_MUSDO</name>
<keyword evidence="3" id="KW-0805">Transcription regulation</keyword>
<dbReference type="PANTHER" id="PTHR23098">
    <property type="entry name" value="AGAP001331-PA-RELATED"/>
    <property type="match status" value="1"/>
</dbReference>
<protein>
    <recommendedName>
        <fullName evidence="2">Regulatory protein zeste</fullName>
    </recommendedName>
</protein>
<evidence type="ECO:0000313" key="11">
    <source>
        <dbReference type="RefSeq" id="XP_058974727.1"/>
    </source>
</evidence>
<feature type="coiled-coil region" evidence="7">
    <location>
        <begin position="260"/>
        <end position="308"/>
    </location>
</feature>
<evidence type="ECO:0000313" key="10">
    <source>
        <dbReference type="Proteomes" id="UP001652621"/>
    </source>
</evidence>
<evidence type="ECO:0000256" key="4">
    <source>
        <dbReference type="ARBA" id="ARBA00023125"/>
    </source>
</evidence>
<keyword evidence="4" id="KW-0238">DNA-binding</keyword>
<sequence>MGKHRNVKQDKIFINFMDKHHDIARGYVKGDKVVVDSLWTELTALLNSSGPPSKTCKEWKKVWSDWKGNVKAKMCHNKKDLRGTGGGDINQYVFNEHENSLIRICGLYKSVDGVGGAVSFADFVSELDLSCSEKENFDSSSSTHIPRTRKSSQLVLSESENEELNFSPSTSKQTTSILNKKDRPRSCIPAAFKNVSTLAIDPRTPTLEENRSRTPIQKRLRNKSLSCSPPSTPIRQVSGSLTKAKPTPAVKRPRARTPSKQDLNALLVEENSHLQNLEKICKILEDNSKEMKKQTEKLDRLCNILEKKYVEEQLHNIEMQKRMRERNEMKLKIVELETLKYAIEQEKANTTRS</sequence>
<organism evidence="10 12">
    <name type="scientific">Musca domestica</name>
    <name type="common">House fly</name>
    <dbReference type="NCBI Taxonomy" id="7370"/>
    <lineage>
        <taxon>Eukaryota</taxon>
        <taxon>Metazoa</taxon>
        <taxon>Ecdysozoa</taxon>
        <taxon>Arthropoda</taxon>
        <taxon>Hexapoda</taxon>
        <taxon>Insecta</taxon>
        <taxon>Pterygota</taxon>
        <taxon>Neoptera</taxon>
        <taxon>Endopterygota</taxon>
        <taxon>Diptera</taxon>
        <taxon>Brachycera</taxon>
        <taxon>Muscomorpha</taxon>
        <taxon>Muscoidea</taxon>
        <taxon>Muscidae</taxon>
        <taxon>Musca</taxon>
    </lineage>
</organism>
<dbReference type="PANTHER" id="PTHR23098:SF16">
    <property type="entry name" value="REGULATORY PROTEIN ZESTE"/>
    <property type="match status" value="1"/>
</dbReference>
<evidence type="ECO:0000256" key="6">
    <source>
        <dbReference type="ARBA" id="ARBA00025466"/>
    </source>
</evidence>
<feature type="region of interest" description="Disordered" evidence="8">
    <location>
        <begin position="136"/>
        <end position="181"/>
    </location>
</feature>
<keyword evidence="7" id="KW-0175">Coiled coil</keyword>
<keyword evidence="10" id="KW-1185">Reference proteome</keyword>
<evidence type="ECO:0000256" key="8">
    <source>
        <dbReference type="SAM" id="MobiDB-lite"/>
    </source>
</evidence>